<comment type="caution">
    <text evidence="1">The sequence shown here is derived from an EMBL/GenBank/DDBJ whole genome shotgun (WGS) entry which is preliminary data.</text>
</comment>
<dbReference type="STRING" id="1849968.A8C32_13840"/>
<evidence type="ECO:0000313" key="2">
    <source>
        <dbReference type="Proteomes" id="UP000095713"/>
    </source>
</evidence>
<dbReference type="OrthoDB" id="1439745at2"/>
<keyword evidence="2" id="KW-1185">Reference proteome</keyword>
<dbReference type="EMBL" id="MDJD01000014">
    <property type="protein sequence ID" value="OEK08981.1"/>
    <property type="molecule type" value="Genomic_DNA"/>
</dbReference>
<dbReference type="AlphaFoldDB" id="A0A1E5TC94"/>
<sequence>MRKISKIVYLSLIVTIILQSCSSDESGSGTDIISEKQKISTELADKILATASSINDFNLINFECESTFVTGYFLNYQGDYFKDENDYLIPTSKSDWDTAYTNFKNLAFDTTNVLFTDEDFVIESVLIFDNLARITIFVKEEIKDYFKNCELNGKLTFFPPSLGIVTLPEINFNCSGDITFHLANDDGEVVYAFQSVKTSLSEGMSTIENRLSSFNQINQTSYTTDNLFITSVEFTSPANTTALANGREQMINYFEDCKLDKDVNNNDCLNFIYPLKIDRFNIQSEEIVTTTIENDEDLINIFNSNVGELSIDYPINLLGGDNTTLTVETNEELLETLNQSAIYCGHQQ</sequence>
<proteinExistence type="predicted"/>
<gene>
    <name evidence="1" type="ORF">A8C32_13840</name>
</gene>
<accession>A0A1E5TC94</accession>
<evidence type="ECO:0000313" key="1">
    <source>
        <dbReference type="EMBL" id="OEK08981.1"/>
    </source>
</evidence>
<organism evidence="1 2">
    <name type="scientific">Flavivirga aquatica</name>
    <dbReference type="NCBI Taxonomy" id="1849968"/>
    <lineage>
        <taxon>Bacteria</taxon>
        <taxon>Pseudomonadati</taxon>
        <taxon>Bacteroidota</taxon>
        <taxon>Flavobacteriia</taxon>
        <taxon>Flavobacteriales</taxon>
        <taxon>Flavobacteriaceae</taxon>
        <taxon>Flavivirga</taxon>
    </lineage>
</organism>
<reference evidence="1 2" key="1">
    <citation type="submission" date="2016-05" db="EMBL/GenBank/DDBJ databases">
        <title>Draft Genome Sequence of Algibacter sp. Strain SK-16 Isolated from the Surface Water of Aburatsubo Inlet.</title>
        <authorList>
            <person name="Wong S.-K."/>
            <person name="Yoshizawa S."/>
            <person name="Nakajima Y."/>
            <person name="Ogura Y."/>
            <person name="Tetsuya H."/>
            <person name="Hamasaki K."/>
        </authorList>
    </citation>
    <scope>NUCLEOTIDE SEQUENCE [LARGE SCALE GENOMIC DNA]</scope>
    <source>
        <strain evidence="1 2">SK-16</strain>
    </source>
</reference>
<name>A0A1E5TC94_9FLAO</name>
<dbReference type="PROSITE" id="PS51257">
    <property type="entry name" value="PROKAR_LIPOPROTEIN"/>
    <property type="match status" value="1"/>
</dbReference>
<dbReference type="Proteomes" id="UP000095713">
    <property type="component" value="Unassembled WGS sequence"/>
</dbReference>
<protein>
    <submittedName>
        <fullName evidence="1">Uncharacterized protein</fullName>
    </submittedName>
</protein>
<dbReference type="RefSeq" id="WP_069829236.1">
    <property type="nucleotide sequence ID" value="NZ_MDJD01000014.1"/>
</dbReference>